<dbReference type="InterPro" id="IPR047219">
    <property type="entry name" value="KMT2A_2B_SET"/>
</dbReference>
<dbReference type="GO" id="GO:0008270">
    <property type="term" value="F:zinc ion binding"/>
    <property type="evidence" value="ECO:0007669"/>
    <property type="project" value="UniProtKB-KW"/>
</dbReference>
<evidence type="ECO:0000259" key="22">
    <source>
        <dbReference type="PROSITE" id="PS51805"/>
    </source>
</evidence>
<feature type="domain" description="SET" evidence="20">
    <location>
        <begin position="2531"/>
        <end position="2647"/>
    </location>
</feature>
<feature type="region of interest" description="Disordered" evidence="18">
    <location>
        <begin position="1813"/>
        <end position="1849"/>
    </location>
</feature>
<keyword evidence="9" id="KW-0862">Zinc</keyword>
<keyword evidence="15" id="KW-0539">Nucleus</keyword>
<proteinExistence type="predicted"/>
<evidence type="ECO:0000259" key="19">
    <source>
        <dbReference type="PROSITE" id="PS50016"/>
    </source>
</evidence>
<dbReference type="Pfam" id="PF13771">
    <property type="entry name" value="zf-HC5HC2H"/>
    <property type="match status" value="1"/>
</dbReference>
<dbReference type="PROSITE" id="PS50016">
    <property type="entry name" value="ZF_PHD_2"/>
    <property type="match status" value="1"/>
</dbReference>
<feature type="region of interest" description="Disordered" evidence="18">
    <location>
        <begin position="1463"/>
        <end position="1522"/>
    </location>
</feature>
<keyword evidence="5" id="KW-0949">S-adenosyl-L-methionine</keyword>
<evidence type="ECO:0000256" key="9">
    <source>
        <dbReference type="ARBA" id="ARBA00022833"/>
    </source>
</evidence>
<dbReference type="InterPro" id="IPR046341">
    <property type="entry name" value="SET_dom_sf"/>
</dbReference>
<dbReference type="Gene3D" id="3.30.160.360">
    <property type="match status" value="2"/>
</dbReference>
<evidence type="ECO:0000256" key="4">
    <source>
        <dbReference type="ARBA" id="ARBA00022679"/>
    </source>
</evidence>
<dbReference type="PROSITE" id="PS51805">
    <property type="entry name" value="EPHD"/>
    <property type="match status" value="1"/>
</dbReference>
<feature type="compositionally biased region" description="Low complexity" evidence="18">
    <location>
        <begin position="1346"/>
        <end position="1355"/>
    </location>
</feature>
<dbReference type="Pfam" id="PF00856">
    <property type="entry name" value="SET"/>
    <property type="match status" value="1"/>
</dbReference>
<dbReference type="PROSITE" id="PS51543">
    <property type="entry name" value="FYRC"/>
    <property type="match status" value="1"/>
</dbReference>
<dbReference type="InterPro" id="IPR003889">
    <property type="entry name" value="FYrich_C"/>
</dbReference>
<dbReference type="InterPro" id="IPR001965">
    <property type="entry name" value="Znf_PHD"/>
</dbReference>
<dbReference type="PROSITE" id="PS50280">
    <property type="entry name" value="SET"/>
    <property type="match status" value="1"/>
</dbReference>
<organism evidence="23 24">
    <name type="scientific">Armadillidium nasatum</name>
    <dbReference type="NCBI Taxonomy" id="96803"/>
    <lineage>
        <taxon>Eukaryota</taxon>
        <taxon>Metazoa</taxon>
        <taxon>Ecdysozoa</taxon>
        <taxon>Arthropoda</taxon>
        <taxon>Crustacea</taxon>
        <taxon>Multicrustacea</taxon>
        <taxon>Malacostraca</taxon>
        <taxon>Eumalacostraca</taxon>
        <taxon>Peracarida</taxon>
        <taxon>Isopoda</taxon>
        <taxon>Oniscidea</taxon>
        <taxon>Crinocheta</taxon>
        <taxon>Armadillidiidae</taxon>
        <taxon>Armadillidium</taxon>
    </lineage>
</organism>
<dbReference type="GO" id="GO:0032259">
    <property type="term" value="P:methylation"/>
    <property type="evidence" value="ECO:0007669"/>
    <property type="project" value="UniProtKB-KW"/>
</dbReference>
<feature type="compositionally biased region" description="Basic and acidic residues" evidence="18">
    <location>
        <begin position="1772"/>
        <end position="1786"/>
    </location>
</feature>
<feature type="domain" description="PHD-type" evidence="19">
    <location>
        <begin position="56"/>
        <end position="117"/>
    </location>
</feature>
<feature type="domain" description="PHD-type" evidence="22">
    <location>
        <begin position="620"/>
        <end position="728"/>
    </location>
</feature>
<dbReference type="GO" id="GO:0042800">
    <property type="term" value="F:histone H3K4 methyltransferase activity"/>
    <property type="evidence" value="ECO:0007669"/>
    <property type="project" value="TreeGrafter"/>
</dbReference>
<dbReference type="CDD" id="cd19170">
    <property type="entry name" value="SET_KMT2A_2B"/>
    <property type="match status" value="1"/>
</dbReference>
<dbReference type="InterPro" id="IPR019786">
    <property type="entry name" value="Zinc_finger_PHD-type_CS"/>
</dbReference>
<dbReference type="Pfam" id="PF00628">
    <property type="entry name" value="PHD"/>
    <property type="match status" value="1"/>
</dbReference>
<keyword evidence="12" id="KW-0103">Bromodomain</keyword>
<feature type="compositionally biased region" description="Basic and acidic residues" evidence="18">
    <location>
        <begin position="2251"/>
        <end position="2266"/>
    </location>
</feature>
<comment type="subcellular location">
    <subcellularLocation>
        <location evidence="1">Nucleus</location>
    </subcellularLocation>
</comment>
<comment type="caution">
    <text evidence="23">The sequence shown here is derived from an EMBL/GenBank/DDBJ whole genome shotgun (WGS) entry which is preliminary data.</text>
</comment>
<evidence type="ECO:0000256" key="3">
    <source>
        <dbReference type="ARBA" id="ARBA00022603"/>
    </source>
</evidence>
<dbReference type="Pfam" id="PF05964">
    <property type="entry name" value="FYRN"/>
    <property type="match status" value="1"/>
</dbReference>
<feature type="compositionally biased region" description="Basic residues" evidence="18">
    <location>
        <begin position="1471"/>
        <end position="1488"/>
    </location>
</feature>
<evidence type="ECO:0000256" key="6">
    <source>
        <dbReference type="ARBA" id="ARBA00022723"/>
    </source>
</evidence>
<evidence type="ECO:0000256" key="2">
    <source>
        <dbReference type="ARBA" id="ARBA00012183"/>
    </source>
</evidence>
<feature type="compositionally biased region" description="Polar residues" evidence="18">
    <location>
        <begin position="1819"/>
        <end position="1849"/>
    </location>
</feature>
<dbReference type="GO" id="GO:0005700">
    <property type="term" value="C:polytene chromosome"/>
    <property type="evidence" value="ECO:0007669"/>
    <property type="project" value="UniProtKB-ARBA"/>
</dbReference>
<evidence type="ECO:0000256" key="14">
    <source>
        <dbReference type="ARBA" id="ARBA00023163"/>
    </source>
</evidence>
<dbReference type="PANTHER" id="PTHR45838">
    <property type="entry name" value="HISTONE-LYSINE-N-METHYLTRANSFERASE 2 KMT2 FAMILY MEMBER"/>
    <property type="match status" value="1"/>
</dbReference>
<feature type="domain" description="Post-SET" evidence="21">
    <location>
        <begin position="2653"/>
        <end position="2669"/>
    </location>
</feature>
<keyword evidence="7" id="KW-0677">Repeat</keyword>
<dbReference type="PROSITE" id="PS01359">
    <property type="entry name" value="ZF_PHD_1"/>
    <property type="match status" value="1"/>
</dbReference>
<evidence type="ECO:0000256" key="1">
    <source>
        <dbReference type="ARBA" id="ARBA00004123"/>
    </source>
</evidence>
<protein>
    <recommendedName>
        <fullName evidence="16">Histone-lysine N-methyltransferase trithorax</fullName>
        <ecNumber evidence="2">2.1.1.355</ecNumber>
    </recommendedName>
</protein>
<dbReference type="SUPFAM" id="SSF82199">
    <property type="entry name" value="SET domain"/>
    <property type="match status" value="1"/>
</dbReference>
<dbReference type="SUPFAM" id="SSF47370">
    <property type="entry name" value="Bromodomain"/>
    <property type="match status" value="1"/>
</dbReference>
<feature type="region of interest" description="Disordered" evidence="18">
    <location>
        <begin position="2091"/>
        <end position="2136"/>
    </location>
</feature>
<feature type="compositionally biased region" description="Basic and acidic residues" evidence="18">
    <location>
        <begin position="1489"/>
        <end position="1513"/>
    </location>
</feature>
<feature type="compositionally biased region" description="Low complexity" evidence="18">
    <location>
        <begin position="2091"/>
        <end position="2101"/>
    </location>
</feature>
<reference evidence="23 24" key="1">
    <citation type="journal article" date="2019" name="PLoS Biol.">
        <title>Sex chromosomes control vertical transmission of feminizing Wolbachia symbionts in an isopod.</title>
        <authorList>
            <person name="Becking T."/>
            <person name="Chebbi M.A."/>
            <person name="Giraud I."/>
            <person name="Moumen B."/>
            <person name="Laverre T."/>
            <person name="Caubet Y."/>
            <person name="Peccoud J."/>
            <person name="Gilbert C."/>
            <person name="Cordaux R."/>
        </authorList>
    </citation>
    <scope>NUCLEOTIDE SEQUENCE [LARGE SCALE GENOMIC DNA]</scope>
    <source>
        <strain evidence="23">ANa2</strain>
        <tissue evidence="23">Whole body excluding digestive tract and cuticle</tissue>
    </source>
</reference>
<feature type="region of interest" description="Disordered" evidence="18">
    <location>
        <begin position="1346"/>
        <end position="1380"/>
    </location>
</feature>
<keyword evidence="10" id="KW-0156">Chromatin regulator</keyword>
<evidence type="ECO:0000256" key="8">
    <source>
        <dbReference type="ARBA" id="ARBA00022771"/>
    </source>
</evidence>
<evidence type="ECO:0000256" key="12">
    <source>
        <dbReference type="ARBA" id="ARBA00023117"/>
    </source>
</evidence>
<feature type="region of interest" description="Disordered" evidence="18">
    <location>
        <begin position="182"/>
        <end position="213"/>
    </location>
</feature>
<evidence type="ECO:0000256" key="18">
    <source>
        <dbReference type="SAM" id="MobiDB-lite"/>
    </source>
</evidence>
<gene>
    <name evidence="23" type="primary">KMT2A</name>
    <name evidence="23" type="ORF">Anas_02707</name>
</gene>
<feature type="compositionally biased region" description="Polar residues" evidence="18">
    <location>
        <begin position="2126"/>
        <end position="2136"/>
    </location>
</feature>
<evidence type="ECO:0000256" key="5">
    <source>
        <dbReference type="ARBA" id="ARBA00022691"/>
    </source>
</evidence>
<keyword evidence="13" id="KW-0238">DNA-binding</keyword>
<evidence type="ECO:0000256" key="17">
    <source>
        <dbReference type="PROSITE-ProRule" id="PRU00146"/>
    </source>
</evidence>
<name>A0A5N5SPJ6_9CRUS</name>
<evidence type="ECO:0000313" key="23">
    <source>
        <dbReference type="EMBL" id="KAB7495782.1"/>
    </source>
</evidence>
<feature type="region of interest" description="Disordered" evidence="18">
    <location>
        <begin position="250"/>
        <end position="271"/>
    </location>
</feature>
<dbReference type="FunFam" id="2.170.270.10:FF:000004">
    <property type="entry name" value="Histone-lysine N-methyltransferase"/>
    <property type="match status" value="1"/>
</dbReference>
<feature type="region of interest" description="Disordered" evidence="18">
    <location>
        <begin position="1563"/>
        <end position="1584"/>
    </location>
</feature>
<feature type="region of interest" description="Disordered" evidence="18">
    <location>
        <begin position="1770"/>
        <end position="1797"/>
    </location>
</feature>
<dbReference type="SMART" id="SM00542">
    <property type="entry name" value="FYRC"/>
    <property type="match status" value="1"/>
</dbReference>
<evidence type="ECO:0000256" key="11">
    <source>
        <dbReference type="ARBA" id="ARBA00023015"/>
    </source>
</evidence>
<dbReference type="Proteomes" id="UP000326759">
    <property type="component" value="Unassembled WGS sequence"/>
</dbReference>
<accession>A0A5N5SPJ6</accession>
<feature type="compositionally biased region" description="Polar residues" evidence="18">
    <location>
        <begin position="1787"/>
        <end position="1797"/>
    </location>
</feature>
<evidence type="ECO:0000256" key="10">
    <source>
        <dbReference type="ARBA" id="ARBA00022853"/>
    </source>
</evidence>
<feature type="compositionally biased region" description="Basic and acidic residues" evidence="18">
    <location>
        <begin position="2209"/>
        <end position="2225"/>
    </location>
</feature>
<dbReference type="PANTHER" id="PTHR45838:SF4">
    <property type="entry name" value="HISTONE-LYSINE N-METHYLTRANSFERASE TRITHORAX"/>
    <property type="match status" value="1"/>
</dbReference>
<evidence type="ECO:0000256" key="13">
    <source>
        <dbReference type="ARBA" id="ARBA00023125"/>
    </source>
</evidence>
<keyword evidence="3 23" id="KW-0489">Methyltransferase</keyword>
<dbReference type="GO" id="GO:0003677">
    <property type="term" value="F:DNA binding"/>
    <property type="evidence" value="ECO:0007669"/>
    <property type="project" value="UniProtKB-KW"/>
</dbReference>
<dbReference type="FunFam" id="3.30.40.10:FF:000002">
    <property type="entry name" value="Histone-lysine N-methyltransferase"/>
    <property type="match status" value="1"/>
</dbReference>
<feature type="region of interest" description="Disordered" evidence="18">
    <location>
        <begin position="2203"/>
        <end position="2266"/>
    </location>
</feature>
<dbReference type="InterPro" id="IPR036427">
    <property type="entry name" value="Bromodomain-like_sf"/>
</dbReference>
<dbReference type="InterPro" id="IPR019787">
    <property type="entry name" value="Znf_PHD-finger"/>
</dbReference>
<keyword evidence="14" id="KW-0804">Transcription</keyword>
<evidence type="ECO:0000313" key="24">
    <source>
        <dbReference type="Proteomes" id="UP000326759"/>
    </source>
</evidence>
<keyword evidence="6" id="KW-0479">Metal-binding</keyword>
<dbReference type="Gene3D" id="2.170.270.10">
    <property type="entry name" value="SET domain"/>
    <property type="match status" value="1"/>
</dbReference>
<evidence type="ECO:0000256" key="15">
    <source>
        <dbReference type="ARBA" id="ARBA00023242"/>
    </source>
</evidence>
<evidence type="ECO:0000256" key="16">
    <source>
        <dbReference type="ARBA" id="ARBA00071661"/>
    </source>
</evidence>
<dbReference type="SMART" id="SM00249">
    <property type="entry name" value="PHD"/>
    <property type="match status" value="2"/>
</dbReference>
<dbReference type="SUPFAM" id="SSF57903">
    <property type="entry name" value="FYVE/PHD zinc finger"/>
    <property type="match status" value="1"/>
</dbReference>
<dbReference type="EC" id="2.1.1.355" evidence="2"/>
<dbReference type="GO" id="GO:0045893">
    <property type="term" value="P:positive regulation of DNA-templated transcription"/>
    <property type="evidence" value="ECO:0007669"/>
    <property type="project" value="TreeGrafter"/>
</dbReference>
<keyword evidence="11" id="KW-0805">Transcription regulation</keyword>
<dbReference type="Pfam" id="PF05965">
    <property type="entry name" value="FYRC"/>
    <property type="match status" value="1"/>
</dbReference>
<sequence>LCVSCIKCHGCGNPNVVDWVGVENEALCQKSQTSISNLLPNLKPFCLRCLELRDSKNYCPICQGCYEDDDFDSKMMQCGKCSEWVHAQCEGITDEWYQILSFLPDTVEFICKLCLRSEKSLWIEAIRAELKEGLQTVFSALYGSKYAKHLIHMNSKSQINKNPNFSGFSPVFKLEKKSVINEENKSTPKEKTSPLEYDSKNKDDCTNDQMSSEAESINIAKSVEKDSLESPLSNLFCETNLDIGKCSKNAQSSFSDNTQRDSVTNLSESSNFNRPQTRAFMARTLPQEEEKMCKNGESFNVTQEHHNLQQKTESCKTNKVNDDFSVDSEVKLKDCVIRLKDIYKTKKNPVNNSSSENTDVPLSSQEASKLDFDSLKCCKPNSDTVQDKISDIDKSCSTNNIVSSEKNKKNYVELLNSFKKSISGYLSDCEDEKSNSVAKKDSPYSMIAKVSKDIDDDCLSSEESSFCSSDTEIESIFDDPEDPKDLHDIKIKLNDEKYDSVLQFHVDVMRVIEQGRNVNKGQTRYVKASYSKLMKESFPWFTLRQPNIFSLINSHLPFPLPSNDHNYSDIKNTERSGTSLSCNRSSLHMRSQISPSEIQNSSLKKHCTSDRNVKSKVVDVRKCLLCNMNGDADPCEAGRLLYLGQDEWLHVNCGLWSSEVYEEDDGGLQNVFIAVSRGRQIKCSYCQERGATVGCCNKSCQAAYHFVCARKSGCYFGEDKRVFCEYHITAEENLNKIEDLRVGRCVFVNMDFEKRKWRQALTNKVNVSIGSLSINNLGKMASHIESEEALIPLDFSCVRIYWSTKNPTVRVKYICRTKLMYPTESSGDGGTAFFHKTVDHSKSIEIVNRELAEIKAWQREMDRQKWERQSRQTNVIPPHMCPLYQSIVKREKSKEDSQSAKKNILPTRRQLFSPYSSMSYEEKEDNDVRLCVEDILKRITSQSEMASENSDDLDILPPQSAEENDMNIPSTDENNEIMASIVNADDNEIISMVLKDLAVFESSVFQSTPSTSGRASPLDLDILAVCDPAISSDGKNSDKETSKIECKTQEISELNPQKESLNSYDKSFLSADHNVETQLICQKILEVCDAQIQSQILTFDQSIESQNNTIDNHCDVETNPVTQQSSYLQGLDQNSCFALPSIPEEQKQNLMSQPSVSEQNFNPNHNICQSTSVNITGSTISQSLNDNSLYYSQFAENSSLPVSSMNCSFPVSSNLVSTFPADACKDCYMTNNLQIQPDKCSSNIYDSGKGSEENYESLNQLTACSGSISLYDPDGAKRESNQVGFEREFDKEKQHNILPKNGTTSFASQFDISESHSLFNPPSSSGSSCSSKKQVCRVLPMLCSSASSRRGSSASDHSDGGGSAATDMKSPPIETNSKSDICSLTDIASENIPKKRKIQMKRNYRTVIKKYPLRSAFRKHAPYKTVQIEINETIEIPSEDEEPVCHQSVKRKWNEEVIETKEEPMSEVKGHSKRRRKVFQSCQRRKSRERTCDLSMKRSPKSETKKEETKEISKSNSKRSHQVLKFSDNHNAITVSIVNNNNLCNFTKRKRRHRLRRKTVLQLDGAADDSSSEATNASDNDDQLTKCLNSSAQSNLALRIKEQSLARSSPGEEGPFKCSKCKRLYRTKDSYHRHIETCNFEIDSSTSSSEEVDKSYEREVDSKRRDFVLIGDNSLDESGNIKNGESLSQSDKICNNEGKLNKCQSRNVLISELNLEGIHKKEEVTCRNNSIEKLEEMYSSHILKRLLHVEAKPKGDCNRLPGVHRQVRIAKRTSDSSKEKIADNQKSELGSPSKSSVCGSEVFVPPAVSPIKFNPVVKKSSSPRQQNINMNSTLSTPSIHPQTQVHPQTQMHIQTNSLQFGGRDPSVPITIQPMLDQGALSVPTHHSSQYQGPLNSAIPQMAPLAQVMTVVSGPSVALPQGYTLQYVGSFREGDMRNTASSVLTYQTPSSVVVPSPLVVTPQPPPVVMPQVVNTNITYTIATPETLVINQPTAVVPNVQYVTQQPQQAFQQSAMIQPLGTMIPFNQTQVHPVQHIRPTIPSVSLPVTSVTVQHISTQGKSSLQAGQSVQSGITFSTAAVTTTSASGTIVSSSQILSPSSGSRPQAFIAPISSDSSKEPPRCMKIETSPSSSNRPLFGQNVTVARSVATVAPAVFTSSPVVNKLSFSNTVSNTSSSNLSLKDSFELDNSISDIQSRIATVRPRPTYSYRDAMKGTQCERKRSRCDPSPEENPNIVPLQKSDCKSTDDEDTDSSEKEDQKQATDKISSEVKEVQSYKLVLKKDVQSGSKFNILPLSGPKVPLTSPEVKELRIKAKVSVGPKRKKPSGNTSHQWSQCGKDFMVASKDTTNDLLVNEVAPNLSLNFSPNTPAVDDPSLIDKPKTSSNEPYIVFELTSEDGFKVESRHVSEVWQKVFEAVSEARDNLRLGAKGEIGVKLGTDVKCKSLSGLQMLGLTHNAVQYLLEQLPGAKDCHKYSFQTRSPYDVFSWLASKHRRLPLKSRVQQDEIQLSTRRATSLELPMAMRYRHLCETAREAVGVFRSNIHGRGLFCKRDIDAGEMVIEYAGQVIRSSLCDMREKFYESKGIGCYMFRIDEDTVIDATMHGNAARFINHSCDPNCYSRVVDILGKKHIIIFALRRIQRGEELTYDYKFPIEDDKIPCSCGARRCRHSIKNDRIQT</sequence>
<dbReference type="InterPro" id="IPR034732">
    <property type="entry name" value="EPHD"/>
</dbReference>
<dbReference type="InterPro" id="IPR013083">
    <property type="entry name" value="Znf_RING/FYVE/PHD"/>
</dbReference>
<evidence type="ECO:0000259" key="21">
    <source>
        <dbReference type="PROSITE" id="PS50868"/>
    </source>
</evidence>
<evidence type="ECO:0000259" key="20">
    <source>
        <dbReference type="PROSITE" id="PS50280"/>
    </source>
</evidence>
<dbReference type="InterPro" id="IPR011011">
    <property type="entry name" value="Znf_FYVE_PHD"/>
</dbReference>
<dbReference type="GO" id="GO:0035097">
    <property type="term" value="C:histone methyltransferase complex"/>
    <property type="evidence" value="ECO:0007669"/>
    <property type="project" value="TreeGrafter"/>
</dbReference>
<evidence type="ECO:0000256" key="7">
    <source>
        <dbReference type="ARBA" id="ARBA00022737"/>
    </source>
</evidence>
<feature type="compositionally biased region" description="Basic and acidic residues" evidence="18">
    <location>
        <begin position="182"/>
        <end position="205"/>
    </location>
</feature>
<dbReference type="OrthoDB" id="308383at2759"/>
<dbReference type="InterPro" id="IPR001214">
    <property type="entry name" value="SET_dom"/>
</dbReference>
<dbReference type="Gene3D" id="3.30.40.10">
    <property type="entry name" value="Zinc/RING finger domain, C3HC4 (zinc finger)"/>
    <property type="match status" value="2"/>
</dbReference>
<dbReference type="CDD" id="cd15508">
    <property type="entry name" value="PHD3_KMT2A_like"/>
    <property type="match status" value="1"/>
</dbReference>
<keyword evidence="4 23" id="KW-0808">Transferase</keyword>
<feature type="non-terminal residue" evidence="23">
    <location>
        <position position="1"/>
    </location>
</feature>
<dbReference type="GO" id="GO:0140949">
    <property type="term" value="F:histone H3K9 trimethyltransferase activity"/>
    <property type="evidence" value="ECO:0007669"/>
    <property type="project" value="UniProtKB-EC"/>
</dbReference>
<dbReference type="Gene3D" id="1.20.920.10">
    <property type="entry name" value="Bromodomain-like"/>
    <property type="match status" value="1"/>
</dbReference>
<dbReference type="SMART" id="SM00317">
    <property type="entry name" value="SET"/>
    <property type="match status" value="1"/>
</dbReference>
<dbReference type="PROSITE" id="PS51542">
    <property type="entry name" value="FYRN"/>
    <property type="match status" value="1"/>
</dbReference>
<dbReference type="PROSITE" id="PS50868">
    <property type="entry name" value="POST_SET"/>
    <property type="match status" value="1"/>
</dbReference>
<keyword evidence="24" id="KW-1185">Reference proteome</keyword>
<dbReference type="InterPro" id="IPR003616">
    <property type="entry name" value="Post-SET_dom"/>
</dbReference>
<keyword evidence="8 17" id="KW-0863">Zinc-finger</keyword>
<feature type="compositionally biased region" description="Basic and acidic residues" evidence="18">
    <location>
        <begin position="2114"/>
        <end position="2123"/>
    </location>
</feature>
<dbReference type="InterPro" id="IPR003888">
    <property type="entry name" value="FYrich_N"/>
</dbReference>
<dbReference type="EMBL" id="SEYY01022119">
    <property type="protein sequence ID" value="KAB7495782.1"/>
    <property type="molecule type" value="Genomic_DNA"/>
</dbReference>